<evidence type="ECO:0000313" key="3">
    <source>
        <dbReference type="Proteomes" id="UP000318065"/>
    </source>
</evidence>
<reference evidence="2" key="1">
    <citation type="journal article" date="2019" name="Microbiol. Resour. Announc.">
        <title>Complete Genome Sequence of Rubrobacter xylanophilus Strain AA3-22, Isolated from Arima Onsen in Japan.</title>
        <authorList>
            <person name="Tomariguchi N."/>
            <person name="Miyazaki K."/>
        </authorList>
    </citation>
    <scope>NUCLEOTIDE SEQUENCE [LARGE SCALE GENOMIC DNA]</scope>
    <source>
        <strain evidence="2">AA3-22</strain>
    </source>
</reference>
<feature type="compositionally biased region" description="Pro residues" evidence="1">
    <location>
        <begin position="56"/>
        <end position="69"/>
    </location>
</feature>
<accession>A0A510HFI5</accession>
<dbReference type="EMBL" id="AP019791">
    <property type="protein sequence ID" value="BBL78721.1"/>
    <property type="molecule type" value="Genomic_DNA"/>
</dbReference>
<gene>
    <name evidence="2" type="ORF">RxyAA322_05750</name>
</gene>
<evidence type="ECO:0000313" key="2">
    <source>
        <dbReference type="EMBL" id="BBL78721.1"/>
    </source>
</evidence>
<dbReference type="AlphaFoldDB" id="A0A510HFI5"/>
<dbReference type="Proteomes" id="UP000318065">
    <property type="component" value="Chromosome"/>
</dbReference>
<proteinExistence type="predicted"/>
<evidence type="ECO:0000256" key="1">
    <source>
        <dbReference type="SAM" id="MobiDB-lite"/>
    </source>
</evidence>
<protein>
    <submittedName>
        <fullName evidence="2">Uncharacterized protein</fullName>
    </submittedName>
</protein>
<feature type="region of interest" description="Disordered" evidence="1">
    <location>
        <begin position="1"/>
        <end position="86"/>
    </location>
</feature>
<keyword evidence="3" id="KW-1185">Reference proteome</keyword>
<organism evidence="2 3">
    <name type="scientific">Rubrobacter xylanophilus</name>
    <dbReference type="NCBI Taxonomy" id="49319"/>
    <lineage>
        <taxon>Bacteria</taxon>
        <taxon>Bacillati</taxon>
        <taxon>Actinomycetota</taxon>
        <taxon>Rubrobacteria</taxon>
        <taxon>Rubrobacterales</taxon>
        <taxon>Rubrobacteraceae</taxon>
        <taxon>Rubrobacter</taxon>
    </lineage>
</organism>
<name>A0A510HFI5_9ACTN</name>
<sequence>MLPLPGKLRKAHPQPLGQPRRNDQRGHLLPPLDLGDHGATNPTPPRQPLQRKTPLSPEPPNPLPNPPDGILPSQLTNPSCTLLAHW</sequence>